<dbReference type="AlphaFoldDB" id="A0A437MF88"/>
<evidence type="ECO:0000313" key="3">
    <source>
        <dbReference type="Proteomes" id="UP000282957"/>
    </source>
</evidence>
<gene>
    <name evidence="2" type="ORF">EOD42_14375</name>
</gene>
<feature type="region of interest" description="Disordered" evidence="1">
    <location>
        <begin position="1"/>
        <end position="23"/>
    </location>
</feature>
<comment type="caution">
    <text evidence="2">The sequence shown here is derived from an EMBL/GenBank/DDBJ whole genome shotgun (WGS) entry which is preliminary data.</text>
</comment>
<dbReference type="Proteomes" id="UP000282957">
    <property type="component" value="Unassembled WGS sequence"/>
</dbReference>
<proteinExistence type="predicted"/>
<reference evidence="2 3" key="1">
    <citation type="submission" date="2019-01" db="EMBL/GenBank/DDBJ databases">
        <authorList>
            <person name="Chen W.-M."/>
        </authorList>
    </citation>
    <scope>NUCLEOTIDE SEQUENCE [LARGE SCALE GENOMIC DNA]</scope>
    <source>
        <strain evidence="2 3">CCP-6</strain>
    </source>
</reference>
<evidence type="ECO:0000313" key="2">
    <source>
        <dbReference type="EMBL" id="RVT96293.1"/>
    </source>
</evidence>
<protein>
    <submittedName>
        <fullName evidence="2">Uncharacterized protein</fullName>
    </submittedName>
</protein>
<feature type="compositionally biased region" description="Basic and acidic residues" evidence="1">
    <location>
        <begin position="12"/>
        <end position="23"/>
    </location>
</feature>
<organism evidence="2 3">
    <name type="scientific">Rhodovarius crocodyli</name>
    <dbReference type="NCBI Taxonomy" id="1979269"/>
    <lineage>
        <taxon>Bacteria</taxon>
        <taxon>Pseudomonadati</taxon>
        <taxon>Pseudomonadota</taxon>
        <taxon>Alphaproteobacteria</taxon>
        <taxon>Acetobacterales</taxon>
        <taxon>Roseomonadaceae</taxon>
        <taxon>Rhodovarius</taxon>
    </lineage>
</organism>
<dbReference type="RefSeq" id="WP_127788226.1">
    <property type="nucleotide sequence ID" value="NZ_SACL01000004.1"/>
</dbReference>
<evidence type="ECO:0000256" key="1">
    <source>
        <dbReference type="SAM" id="MobiDB-lite"/>
    </source>
</evidence>
<accession>A0A437MF88</accession>
<sequence length="245" mass="26853">MSGRQPRGKAAARVEREDRSDAKRKALRTFMAETDRTPTSWATEAGLPTPNAIYNFLNGHTRMLSLSTLDRLAKAANATVAEIMGEAPISSRQALVIPVTVQAASGQWRPRYEVPGRADENFAIPPPLEIDEAVLVTDDHANGFYHPGTVVAIVGFGTPGVRPLANGDRVLVHRKNDSGKHEVTVRQIQVEDDGGVKLVFASHNKAHVGQIAMKQWPYDGGWWDSEGMRVQIRGRVVMASILEDK</sequence>
<name>A0A437MF88_9PROT</name>
<dbReference type="EMBL" id="SACL01000004">
    <property type="protein sequence ID" value="RVT96293.1"/>
    <property type="molecule type" value="Genomic_DNA"/>
</dbReference>
<keyword evidence="3" id="KW-1185">Reference proteome</keyword>